<dbReference type="PANTHER" id="PTHR43588">
    <property type="entry name" value="COBALT-PRECORRIN-8 METHYLMUTASE"/>
    <property type="match status" value="1"/>
</dbReference>
<evidence type="ECO:0000256" key="2">
    <source>
        <dbReference type="ARBA" id="ARBA00009774"/>
    </source>
</evidence>
<evidence type="ECO:0000256" key="1">
    <source>
        <dbReference type="ARBA" id="ARBA00004953"/>
    </source>
</evidence>
<dbReference type="GO" id="GO:0009236">
    <property type="term" value="P:cobalamin biosynthetic process"/>
    <property type="evidence" value="ECO:0007669"/>
    <property type="project" value="UniProtKB-UniPathway"/>
</dbReference>
<dbReference type="AlphaFoldDB" id="A0A2T1LUX1"/>
<dbReference type="Gene3D" id="3.40.50.10230">
    <property type="entry name" value="Cobalamin biosynthesis CobH/CbiC, precorrin-8X methylmutase"/>
    <property type="match status" value="1"/>
</dbReference>
<proteinExistence type="inferred from homology"/>
<protein>
    <submittedName>
        <fullName evidence="6">Cobalt-precorrin-8X methylmutase</fullName>
    </submittedName>
</protein>
<evidence type="ECO:0000256" key="3">
    <source>
        <dbReference type="ARBA" id="ARBA00022573"/>
    </source>
</evidence>
<dbReference type="NCBIfam" id="NF004620">
    <property type="entry name" value="PRK05954.1"/>
    <property type="match status" value="1"/>
</dbReference>
<dbReference type="Proteomes" id="UP000239001">
    <property type="component" value="Unassembled WGS sequence"/>
</dbReference>
<evidence type="ECO:0000256" key="4">
    <source>
        <dbReference type="ARBA" id="ARBA00023235"/>
    </source>
</evidence>
<name>A0A2T1LUX1_9CHRO</name>
<keyword evidence="7" id="KW-1185">Reference proteome</keyword>
<comment type="similarity">
    <text evidence="2">Belongs to the CobH/CbiC family.</text>
</comment>
<gene>
    <name evidence="6" type="ORF">C7H19_16770</name>
</gene>
<dbReference type="EMBL" id="PXOH01000020">
    <property type="protein sequence ID" value="PSF35432.1"/>
    <property type="molecule type" value="Genomic_DNA"/>
</dbReference>
<evidence type="ECO:0000313" key="7">
    <source>
        <dbReference type="Proteomes" id="UP000239001"/>
    </source>
</evidence>
<dbReference type="InterPro" id="IPR036588">
    <property type="entry name" value="CobH/CbiC_sf"/>
</dbReference>
<keyword evidence="4" id="KW-0413">Isomerase</keyword>
<evidence type="ECO:0000313" key="6">
    <source>
        <dbReference type="EMBL" id="PSF35432.1"/>
    </source>
</evidence>
<accession>A0A2T1LUX1</accession>
<dbReference type="GO" id="GO:0016993">
    <property type="term" value="F:precorrin-8X methylmutase activity"/>
    <property type="evidence" value="ECO:0007669"/>
    <property type="project" value="InterPro"/>
</dbReference>
<dbReference type="Pfam" id="PF02570">
    <property type="entry name" value="CbiC"/>
    <property type="match status" value="1"/>
</dbReference>
<keyword evidence="3" id="KW-0169">Cobalamin biosynthesis</keyword>
<sequence>MNLNHPILEQSFAIIDQEIGEHSFNALEYAIVRRIIHATADFEYTNLLIFSSDAIEKGIESLRNRCPIITDVSMVKQGIKTLVSKTFQNPIITAVEQVTIPEPNKTLTETGILKCFERYPEAIYVIGNAPTALLALCQEIEKTQIKPSLVIGVPVGFVSVVESKQALAQINIPQISVKGRKGGSPVASAIINAILILAMTRELSEQK</sequence>
<dbReference type="SUPFAM" id="SSF63965">
    <property type="entry name" value="Precorrin-8X methylmutase CbiC/CobH"/>
    <property type="match status" value="1"/>
</dbReference>
<feature type="domain" description="Cobalamin biosynthesis precorrin-8X methylmutase CobH/CbiC" evidence="5">
    <location>
        <begin position="7"/>
        <end position="196"/>
    </location>
</feature>
<dbReference type="UniPathway" id="UPA00148"/>
<dbReference type="PANTHER" id="PTHR43588:SF1">
    <property type="entry name" value="COBALT-PRECORRIN-8 METHYLMUTASE"/>
    <property type="match status" value="1"/>
</dbReference>
<comment type="caution">
    <text evidence="6">The sequence shown here is derived from an EMBL/GenBank/DDBJ whole genome shotgun (WGS) entry which is preliminary data.</text>
</comment>
<dbReference type="RefSeq" id="WP_106458072.1">
    <property type="nucleotide sequence ID" value="NZ_PXOH01000020.1"/>
</dbReference>
<dbReference type="OrthoDB" id="9780708at2"/>
<organism evidence="6 7">
    <name type="scientific">Aphanothece hegewaldii CCALA 016</name>
    <dbReference type="NCBI Taxonomy" id="2107694"/>
    <lineage>
        <taxon>Bacteria</taxon>
        <taxon>Bacillati</taxon>
        <taxon>Cyanobacteriota</taxon>
        <taxon>Cyanophyceae</taxon>
        <taxon>Oscillatoriophycideae</taxon>
        <taxon>Chroococcales</taxon>
        <taxon>Aphanothecaceae</taxon>
        <taxon>Aphanothece</taxon>
    </lineage>
</organism>
<dbReference type="InterPro" id="IPR003722">
    <property type="entry name" value="Cbl_synth_CobH/CbiC"/>
</dbReference>
<evidence type="ECO:0000259" key="5">
    <source>
        <dbReference type="Pfam" id="PF02570"/>
    </source>
</evidence>
<comment type="pathway">
    <text evidence="1">Cofactor biosynthesis; adenosylcobalamin biosynthesis.</text>
</comment>
<reference evidence="6 7" key="1">
    <citation type="submission" date="2018-03" db="EMBL/GenBank/DDBJ databases">
        <title>The ancient ancestry and fast evolution of plastids.</title>
        <authorList>
            <person name="Moore K.R."/>
            <person name="Magnabosco C."/>
            <person name="Momper L."/>
            <person name="Gold D.A."/>
            <person name="Bosak T."/>
            <person name="Fournier G.P."/>
        </authorList>
    </citation>
    <scope>NUCLEOTIDE SEQUENCE [LARGE SCALE GENOMIC DNA]</scope>
    <source>
        <strain evidence="6 7">CCALA 016</strain>
    </source>
</reference>
<reference evidence="6 7" key="2">
    <citation type="submission" date="2018-03" db="EMBL/GenBank/DDBJ databases">
        <authorList>
            <person name="Keele B.F."/>
        </authorList>
    </citation>
    <scope>NUCLEOTIDE SEQUENCE [LARGE SCALE GENOMIC DNA]</scope>
    <source>
        <strain evidence="6 7">CCALA 016</strain>
    </source>
</reference>